<organism evidence="7 8">
    <name type="scientific">Corynebacterium gerontici</name>
    <dbReference type="NCBI Taxonomy" id="2079234"/>
    <lineage>
        <taxon>Bacteria</taxon>
        <taxon>Bacillati</taxon>
        <taxon>Actinomycetota</taxon>
        <taxon>Actinomycetes</taxon>
        <taxon>Mycobacteriales</taxon>
        <taxon>Corynebacteriaceae</taxon>
        <taxon>Corynebacterium</taxon>
    </lineage>
</organism>
<dbReference type="GO" id="GO:0030416">
    <property type="term" value="P:methylamine metabolic process"/>
    <property type="evidence" value="ECO:0007669"/>
    <property type="project" value="InterPro"/>
</dbReference>
<dbReference type="InterPro" id="IPR009908">
    <property type="entry name" value="Methylamine_util_MauE"/>
</dbReference>
<dbReference type="GO" id="GO:0016020">
    <property type="term" value="C:membrane"/>
    <property type="evidence" value="ECO:0007669"/>
    <property type="project" value="UniProtKB-SubCell"/>
</dbReference>
<gene>
    <name evidence="7" type="ORF">CGERO_02220</name>
</gene>
<evidence type="ECO:0000313" key="8">
    <source>
        <dbReference type="Proteomes" id="UP000271587"/>
    </source>
</evidence>
<evidence type="ECO:0000256" key="4">
    <source>
        <dbReference type="ARBA" id="ARBA00023136"/>
    </source>
</evidence>
<evidence type="ECO:0000256" key="2">
    <source>
        <dbReference type="ARBA" id="ARBA00022692"/>
    </source>
</evidence>
<evidence type="ECO:0000256" key="3">
    <source>
        <dbReference type="ARBA" id="ARBA00022989"/>
    </source>
</evidence>
<sequence>MRKDKVLDALSLISRFALAFVWISAGISKISDRLDTMQSIEGYDIFSPTWVDWIATVIGPLELIGGVMLLAGIFLRQAGKISAVVLVLFIIGIAQAWARGLNIDCGCFGAAAPSEAHMDYLLTILRDVVFIAMSMMCVYWPYRRFALHV</sequence>
<keyword evidence="4 5" id="KW-0472">Membrane</keyword>
<keyword evidence="2 5" id="KW-0812">Transmembrane</keyword>
<feature type="transmembrane region" description="Helical" evidence="5">
    <location>
        <begin position="50"/>
        <end position="74"/>
    </location>
</feature>
<name>A0A3G6IYC1_9CORY</name>
<dbReference type="Pfam" id="PF07291">
    <property type="entry name" value="MauE"/>
    <property type="match status" value="1"/>
</dbReference>
<proteinExistence type="predicted"/>
<feature type="transmembrane region" description="Helical" evidence="5">
    <location>
        <begin position="81"/>
        <end position="100"/>
    </location>
</feature>
<dbReference type="RefSeq" id="WP_123935866.1">
    <property type="nucleotide sequence ID" value="NZ_CP033897.1"/>
</dbReference>
<evidence type="ECO:0000256" key="5">
    <source>
        <dbReference type="SAM" id="Phobius"/>
    </source>
</evidence>
<evidence type="ECO:0000259" key="6">
    <source>
        <dbReference type="Pfam" id="PF07291"/>
    </source>
</evidence>
<evidence type="ECO:0000313" key="7">
    <source>
        <dbReference type="EMBL" id="AZA10769.1"/>
    </source>
</evidence>
<keyword evidence="3 5" id="KW-1133">Transmembrane helix</keyword>
<protein>
    <submittedName>
        <fullName evidence="7">Methylamine utilization protein MauE</fullName>
    </submittedName>
</protein>
<comment type="subcellular location">
    <subcellularLocation>
        <location evidence="1">Membrane</location>
        <topology evidence="1">Multi-pass membrane protein</topology>
    </subcellularLocation>
</comment>
<dbReference type="KEGG" id="cgk:CGERO_02220"/>
<dbReference type="OrthoDB" id="5422529at2"/>
<keyword evidence="8" id="KW-1185">Reference proteome</keyword>
<dbReference type="EMBL" id="CP033897">
    <property type="protein sequence ID" value="AZA10769.1"/>
    <property type="molecule type" value="Genomic_DNA"/>
</dbReference>
<accession>A0A3G6IYC1</accession>
<feature type="domain" description="Methylamine utilisation protein MauE" evidence="6">
    <location>
        <begin position="8"/>
        <end position="138"/>
    </location>
</feature>
<feature type="transmembrane region" description="Helical" evidence="5">
    <location>
        <begin position="12"/>
        <end position="30"/>
    </location>
</feature>
<feature type="transmembrane region" description="Helical" evidence="5">
    <location>
        <begin position="120"/>
        <end position="142"/>
    </location>
</feature>
<reference evidence="7 8" key="1">
    <citation type="submission" date="2018-11" db="EMBL/GenBank/DDBJ databases">
        <authorList>
            <person name="Kleinhagauer T."/>
            <person name="Glaeser S.P."/>
            <person name="Spergser J."/>
            <person name="Ruckert C."/>
            <person name="Kaempfer P."/>
            <person name="Busse H.-J."/>
        </authorList>
    </citation>
    <scope>NUCLEOTIDE SEQUENCE [LARGE SCALE GENOMIC DNA]</scope>
    <source>
        <strain evidence="7 8">W8</strain>
    </source>
</reference>
<evidence type="ECO:0000256" key="1">
    <source>
        <dbReference type="ARBA" id="ARBA00004141"/>
    </source>
</evidence>
<dbReference type="AlphaFoldDB" id="A0A3G6IYC1"/>
<dbReference type="Proteomes" id="UP000271587">
    <property type="component" value="Chromosome"/>
</dbReference>